<evidence type="ECO:0000313" key="1">
    <source>
        <dbReference type="EMBL" id="MDJ1651656.1"/>
    </source>
</evidence>
<sequence>MSSISGADMAQAVCCWIKDHPAAFKSLMHIVHREVDSGNPCVQQGDVMKLASYAGIEVTITNQFRRDRTLWPGIARYMVMLSPRLARSLGFKASKLDRDDVDLIATWHEIVNPNTFFLAKSWKEAKRLVEEGDVSAL</sequence>
<dbReference type="RefSeq" id="WP_283833004.1">
    <property type="nucleotide sequence ID" value="NZ_JASJEU010000024.1"/>
</dbReference>
<gene>
    <name evidence="1" type="ORF">QNJ86_12660</name>
</gene>
<dbReference type="EMBL" id="JASJEU010000024">
    <property type="protein sequence ID" value="MDJ1651656.1"/>
    <property type="molecule type" value="Genomic_DNA"/>
</dbReference>
<reference evidence="1 2" key="1">
    <citation type="submission" date="2023-05" db="EMBL/GenBank/DDBJ databases">
        <title>Gordonibacter KGMB12511T sp. nov., isolated from faeces of healthy Korean.</title>
        <authorList>
            <person name="Kim H.S."/>
            <person name="Kim J.-S."/>
            <person name="Suh M.K."/>
            <person name="Eom M.K."/>
            <person name="Do H.E."/>
            <person name="Lee J.-S."/>
        </authorList>
    </citation>
    <scope>NUCLEOTIDE SEQUENCE [LARGE SCALE GENOMIC DNA]</scope>
    <source>
        <strain evidence="1 2">KGMB12511</strain>
    </source>
</reference>
<protein>
    <submittedName>
        <fullName evidence="1">Uncharacterized protein</fullName>
    </submittedName>
</protein>
<evidence type="ECO:0000313" key="2">
    <source>
        <dbReference type="Proteomes" id="UP001232750"/>
    </source>
</evidence>
<proteinExistence type="predicted"/>
<comment type="caution">
    <text evidence="1">The sequence shown here is derived from an EMBL/GenBank/DDBJ whole genome shotgun (WGS) entry which is preliminary data.</text>
</comment>
<accession>A0ABT7DQ37</accession>
<dbReference type="Proteomes" id="UP001232750">
    <property type="component" value="Unassembled WGS sequence"/>
</dbReference>
<name>A0ABT7DQ37_9ACTN</name>
<organism evidence="1 2">
    <name type="scientific">Gordonibacter faecis</name>
    <dbReference type="NCBI Taxonomy" id="3047475"/>
    <lineage>
        <taxon>Bacteria</taxon>
        <taxon>Bacillati</taxon>
        <taxon>Actinomycetota</taxon>
        <taxon>Coriobacteriia</taxon>
        <taxon>Eggerthellales</taxon>
        <taxon>Eggerthellaceae</taxon>
        <taxon>Gordonibacter</taxon>
    </lineage>
</organism>
<keyword evidence="2" id="KW-1185">Reference proteome</keyword>